<evidence type="ECO:0000313" key="2">
    <source>
        <dbReference type="EMBL" id="QDT14113.1"/>
    </source>
</evidence>
<evidence type="ECO:0000313" key="3">
    <source>
        <dbReference type="Proteomes" id="UP000318741"/>
    </source>
</evidence>
<evidence type="ECO:0008006" key="4">
    <source>
        <dbReference type="Google" id="ProtNLM"/>
    </source>
</evidence>
<organism evidence="2 3">
    <name type="scientific">Alienimonas californiensis</name>
    <dbReference type="NCBI Taxonomy" id="2527989"/>
    <lineage>
        <taxon>Bacteria</taxon>
        <taxon>Pseudomonadati</taxon>
        <taxon>Planctomycetota</taxon>
        <taxon>Planctomycetia</taxon>
        <taxon>Planctomycetales</taxon>
        <taxon>Planctomycetaceae</taxon>
        <taxon>Alienimonas</taxon>
    </lineage>
</organism>
<evidence type="ECO:0000256" key="1">
    <source>
        <dbReference type="SAM" id="MobiDB-lite"/>
    </source>
</evidence>
<reference evidence="2 3" key="1">
    <citation type="submission" date="2019-02" db="EMBL/GenBank/DDBJ databases">
        <title>Deep-cultivation of Planctomycetes and their phenomic and genomic characterization uncovers novel biology.</title>
        <authorList>
            <person name="Wiegand S."/>
            <person name="Jogler M."/>
            <person name="Boedeker C."/>
            <person name="Pinto D."/>
            <person name="Vollmers J."/>
            <person name="Rivas-Marin E."/>
            <person name="Kohn T."/>
            <person name="Peeters S.H."/>
            <person name="Heuer A."/>
            <person name="Rast P."/>
            <person name="Oberbeckmann S."/>
            <person name="Bunk B."/>
            <person name="Jeske O."/>
            <person name="Meyerdierks A."/>
            <person name="Storesund J.E."/>
            <person name="Kallscheuer N."/>
            <person name="Luecker S."/>
            <person name="Lage O.M."/>
            <person name="Pohl T."/>
            <person name="Merkel B.J."/>
            <person name="Hornburger P."/>
            <person name="Mueller R.-W."/>
            <person name="Bruemmer F."/>
            <person name="Labrenz M."/>
            <person name="Spormann A.M."/>
            <person name="Op den Camp H."/>
            <person name="Overmann J."/>
            <person name="Amann R."/>
            <person name="Jetten M.S.M."/>
            <person name="Mascher T."/>
            <person name="Medema M.H."/>
            <person name="Devos D.P."/>
            <person name="Kaster A.-K."/>
            <person name="Ovreas L."/>
            <person name="Rohde M."/>
            <person name="Galperin M.Y."/>
            <person name="Jogler C."/>
        </authorList>
    </citation>
    <scope>NUCLEOTIDE SEQUENCE [LARGE SCALE GENOMIC DNA]</scope>
    <source>
        <strain evidence="2 3">CA12</strain>
    </source>
</reference>
<feature type="compositionally biased region" description="Low complexity" evidence="1">
    <location>
        <begin position="1"/>
        <end position="18"/>
    </location>
</feature>
<name>A0A517P439_9PLAN</name>
<dbReference type="RefSeq" id="WP_165700471.1">
    <property type="nucleotide sequence ID" value="NZ_CP036265.1"/>
</dbReference>
<dbReference type="KEGG" id="acaf:CA12_01810"/>
<dbReference type="EMBL" id="CP036265">
    <property type="protein sequence ID" value="QDT14113.1"/>
    <property type="molecule type" value="Genomic_DNA"/>
</dbReference>
<proteinExistence type="predicted"/>
<keyword evidence="3" id="KW-1185">Reference proteome</keyword>
<dbReference type="Proteomes" id="UP000318741">
    <property type="component" value="Chromosome"/>
</dbReference>
<protein>
    <recommendedName>
        <fullName evidence="4">3-keto-disaccharide hydrolase domain-containing protein</fullName>
    </recommendedName>
</protein>
<sequence length="103" mass="11288">MLHARTPAKIAQARAAAGRGDGEKRHRMRVWDDRVSMTVNGVDFGQTEGARDPDMLHGRLLRLDVGRKSRIAPQAKVRFRSIQIRPLRPDGTPLIAASAAAAP</sequence>
<gene>
    <name evidence="2" type="ORF">CA12_01810</name>
</gene>
<feature type="region of interest" description="Disordered" evidence="1">
    <location>
        <begin position="1"/>
        <end position="25"/>
    </location>
</feature>
<accession>A0A517P439</accession>
<dbReference type="AlphaFoldDB" id="A0A517P439"/>